<dbReference type="EMBL" id="CAFBMW010000078">
    <property type="protein sequence ID" value="CAB4967464.1"/>
    <property type="molecule type" value="Genomic_DNA"/>
</dbReference>
<organism evidence="1">
    <name type="scientific">freshwater metagenome</name>
    <dbReference type="NCBI Taxonomy" id="449393"/>
    <lineage>
        <taxon>unclassified sequences</taxon>
        <taxon>metagenomes</taxon>
        <taxon>ecological metagenomes</taxon>
    </lineage>
</organism>
<gene>
    <name evidence="1" type="ORF">UFOPK3662_04020</name>
</gene>
<protein>
    <submittedName>
        <fullName evidence="1">Unannotated protein</fullName>
    </submittedName>
</protein>
<name>A0A6J7LP53_9ZZZZ</name>
<evidence type="ECO:0000313" key="1">
    <source>
        <dbReference type="EMBL" id="CAB4967464.1"/>
    </source>
</evidence>
<reference evidence="1" key="1">
    <citation type="submission" date="2020-05" db="EMBL/GenBank/DDBJ databases">
        <authorList>
            <person name="Chiriac C."/>
            <person name="Salcher M."/>
            <person name="Ghai R."/>
            <person name="Kavagutti S V."/>
        </authorList>
    </citation>
    <scope>NUCLEOTIDE SEQUENCE</scope>
</reference>
<accession>A0A6J7LP53</accession>
<dbReference type="AlphaFoldDB" id="A0A6J7LP53"/>
<proteinExistence type="predicted"/>
<sequence length="119" mass="13929">MTQTNRPNLPASVRAKFYLANRRRKAWKEKPEHMEAIRQRATKAAKTGKERKHQLLVHRLRTLPAEIQTDQLRVLALDIYPKRFAFRSFINRVRRHGLMSYDAILGLWVNHTLSTGVGN</sequence>